<accession>A0A1H5YGJ8</accession>
<reference evidence="3 6" key="2">
    <citation type="journal article" date="2019" name="Nat. Commun.">
        <title>A new type of DNA phosphorothioation-based antiviral system in archaea.</title>
        <authorList>
            <person name="Xiong L."/>
            <person name="Liu S."/>
            <person name="Chen S."/>
            <person name="Xiao Y."/>
            <person name="Zhu B."/>
            <person name="Gao Y."/>
            <person name="Zhang Y."/>
            <person name="Chen B."/>
            <person name="Luo J."/>
            <person name="Deng Z."/>
            <person name="Chen X."/>
            <person name="Wang L."/>
            <person name="Chen S."/>
        </authorList>
    </citation>
    <scope>NUCLEOTIDE SEQUENCE [LARGE SCALE GENOMIC DNA]</scope>
    <source>
        <strain evidence="3 6">CGMCC 1.10331</strain>
    </source>
</reference>
<dbReference type="SUPFAM" id="SSF56281">
    <property type="entry name" value="Metallo-hydrolase/oxidoreductase"/>
    <property type="match status" value="1"/>
</dbReference>
<feature type="domain" description="Metallo-beta-lactamase" evidence="2">
    <location>
        <begin position="18"/>
        <end position="227"/>
    </location>
</feature>
<dbReference type="EMBL" id="FNVN01000002">
    <property type="protein sequence ID" value="SEG23229.1"/>
    <property type="molecule type" value="Genomic_DNA"/>
</dbReference>
<dbReference type="Proteomes" id="UP000296733">
    <property type="component" value="Chromosome"/>
</dbReference>
<dbReference type="Pfam" id="PF12706">
    <property type="entry name" value="Lactamase_B_2"/>
    <property type="match status" value="1"/>
</dbReference>
<dbReference type="RefSeq" id="WP_103991341.1">
    <property type="nucleotide sequence ID" value="NZ_CP031311.1"/>
</dbReference>
<reference evidence="4 5" key="1">
    <citation type="submission" date="2016-10" db="EMBL/GenBank/DDBJ databases">
        <authorList>
            <person name="de Groot N.N."/>
        </authorList>
    </citation>
    <scope>NUCLEOTIDE SEQUENCE [LARGE SCALE GENOMIC DNA]</scope>
    <source>
        <strain evidence="4 5">CGMCC 1.10331</strain>
    </source>
</reference>
<dbReference type="KEGG" id="hlm:DV707_12725"/>
<dbReference type="PANTHER" id="PTHR46018">
    <property type="entry name" value="ZINC PHOSPHODIESTERASE ELAC PROTEIN 1"/>
    <property type="match status" value="1"/>
</dbReference>
<organism evidence="4 5">
    <name type="scientific">Halobellus limi</name>
    <dbReference type="NCBI Taxonomy" id="699433"/>
    <lineage>
        <taxon>Archaea</taxon>
        <taxon>Methanobacteriati</taxon>
        <taxon>Methanobacteriota</taxon>
        <taxon>Stenosarchaea group</taxon>
        <taxon>Halobacteria</taxon>
        <taxon>Halobacteriales</taxon>
        <taxon>Haloferacaceae</taxon>
        <taxon>Halobellus</taxon>
    </lineage>
</organism>
<dbReference type="Gene3D" id="3.60.15.10">
    <property type="entry name" value="Ribonuclease Z/Hydroxyacylglutathione hydrolase-like"/>
    <property type="match status" value="1"/>
</dbReference>
<evidence type="ECO:0000256" key="1">
    <source>
        <dbReference type="ARBA" id="ARBA00022801"/>
    </source>
</evidence>
<sequence length="282" mass="31978">MKITLLGTGSPVPTLERGGTAILLTLGERNILIDCGQKTVHRLLENETDISEIEELFFTHHHIDHNSEFYNFVISSWSMGRTDLTVYGPEGTDHLLESLYTIYDEDIQYRKQMEYSTSGIDDIGVEIVGEEFRLEDEQLRVDVLPVDHSIETYGYRFTSKESGNTFVFSADSRKIPEIAEFASDADVLVQDACLGPVDEEYRSDGFVWDRLTEPYPQEQWDRLHETHCTAREAGEIAAEAGVDTLVLTHLLPYRDLRQMEEAAADVFEGEVIVGYDNLSLSL</sequence>
<keyword evidence="1 3" id="KW-0378">Hydrolase</keyword>
<dbReference type="InterPro" id="IPR044094">
    <property type="entry name" value="AtsA-like_MBL-fold"/>
</dbReference>
<dbReference type="CDD" id="cd07719">
    <property type="entry name" value="arylsulfatase_AtsA-like_MBL-fold"/>
    <property type="match status" value="1"/>
</dbReference>
<dbReference type="GO" id="GO:0042781">
    <property type="term" value="F:3'-tRNA processing endoribonuclease activity"/>
    <property type="evidence" value="ECO:0007669"/>
    <property type="project" value="TreeGrafter"/>
</dbReference>
<dbReference type="InterPro" id="IPR001279">
    <property type="entry name" value="Metallo-B-lactamas"/>
</dbReference>
<proteinExistence type="predicted"/>
<dbReference type="AlphaFoldDB" id="A0A1H5YGJ8"/>
<dbReference type="EMBL" id="CP031311">
    <property type="protein sequence ID" value="QCC48458.1"/>
    <property type="molecule type" value="Genomic_DNA"/>
</dbReference>
<dbReference type="GeneID" id="39858972"/>
<evidence type="ECO:0000259" key="2">
    <source>
        <dbReference type="SMART" id="SM00849"/>
    </source>
</evidence>
<dbReference type="SMART" id="SM00849">
    <property type="entry name" value="Lactamase_B"/>
    <property type="match status" value="1"/>
</dbReference>
<keyword evidence="5" id="KW-1185">Reference proteome</keyword>
<gene>
    <name evidence="3" type="ORF">DV707_12725</name>
    <name evidence="4" type="ORF">SAMN04488133_1586</name>
</gene>
<protein>
    <submittedName>
        <fullName evidence="3">MBL fold metallo-hydrolase</fullName>
    </submittedName>
    <submittedName>
        <fullName evidence="4">Ribonuclease BN, tRNA processing enzyme</fullName>
    </submittedName>
</protein>
<evidence type="ECO:0000313" key="4">
    <source>
        <dbReference type="EMBL" id="SEG23229.1"/>
    </source>
</evidence>
<evidence type="ECO:0000313" key="6">
    <source>
        <dbReference type="Proteomes" id="UP000296733"/>
    </source>
</evidence>
<evidence type="ECO:0000313" key="5">
    <source>
        <dbReference type="Proteomes" id="UP000236740"/>
    </source>
</evidence>
<dbReference type="InterPro" id="IPR036866">
    <property type="entry name" value="RibonucZ/Hydroxyglut_hydro"/>
</dbReference>
<evidence type="ECO:0000313" key="3">
    <source>
        <dbReference type="EMBL" id="QCC48458.1"/>
    </source>
</evidence>
<dbReference type="Proteomes" id="UP000236740">
    <property type="component" value="Unassembled WGS sequence"/>
</dbReference>
<dbReference type="PANTHER" id="PTHR46018:SF2">
    <property type="entry name" value="ZINC PHOSPHODIESTERASE ELAC PROTEIN 1"/>
    <property type="match status" value="1"/>
</dbReference>
<name>A0A1H5YGJ8_9EURY</name>
<dbReference type="OrthoDB" id="73420at2157"/>